<name>A0AB94IWB5_9BACT</name>
<evidence type="ECO:0000256" key="2">
    <source>
        <dbReference type="ARBA" id="ARBA00022448"/>
    </source>
</evidence>
<dbReference type="RefSeq" id="WP_015556217.1">
    <property type="nucleotide sequence ID" value="NC_021038.1"/>
</dbReference>
<evidence type="ECO:0000256" key="1">
    <source>
        <dbReference type="ARBA" id="ARBA00005901"/>
    </source>
</evidence>
<accession>A0AB94IWB5</accession>
<dbReference type="Pfam" id="PF01991">
    <property type="entry name" value="vATP-synt_E"/>
    <property type="match status" value="1"/>
</dbReference>
<protein>
    <submittedName>
        <fullName evidence="4">Archaeal/vacuolar-type H+-ATPase subunit E</fullName>
        <ecNumber evidence="4">3.6.3.14</ecNumber>
    </submittedName>
</protein>
<keyword evidence="3" id="KW-0406">Ion transport</keyword>
<evidence type="ECO:0000256" key="3">
    <source>
        <dbReference type="ARBA" id="ARBA00023065"/>
    </source>
</evidence>
<dbReference type="AlphaFoldDB" id="A0AB94IWB5"/>
<dbReference type="EC" id="3.6.3.14" evidence="4"/>
<reference evidence="4 5" key="2">
    <citation type="submission" date="2010-03" db="EMBL/GenBank/DDBJ databases">
        <authorList>
            <person name="Pajon A."/>
        </authorList>
    </citation>
    <scope>NUCLEOTIDE SEQUENCE [LARGE SCALE GENOMIC DNA]</scope>
    <source>
        <strain evidence="4 5">SGP1</strain>
    </source>
</reference>
<proteinExistence type="inferred from homology"/>
<dbReference type="KEGG" id="sbr:SY1_07360"/>
<organism evidence="4 5">
    <name type="scientific">Fretibacterium fastidiosum</name>
    <dbReference type="NCBI Taxonomy" id="651822"/>
    <lineage>
        <taxon>Bacteria</taxon>
        <taxon>Thermotogati</taxon>
        <taxon>Synergistota</taxon>
        <taxon>Synergistia</taxon>
        <taxon>Synergistales</taxon>
        <taxon>Aminobacteriaceae</taxon>
        <taxon>Fretibacterium</taxon>
    </lineage>
</organism>
<dbReference type="GO" id="GO:0016787">
    <property type="term" value="F:hydrolase activity"/>
    <property type="evidence" value="ECO:0007669"/>
    <property type="project" value="UniProtKB-KW"/>
</dbReference>
<dbReference type="GO" id="GO:0046961">
    <property type="term" value="F:proton-transporting ATPase activity, rotational mechanism"/>
    <property type="evidence" value="ECO:0007669"/>
    <property type="project" value="InterPro"/>
</dbReference>
<comment type="similarity">
    <text evidence="1">Belongs to the V-ATPase E subunit family.</text>
</comment>
<gene>
    <name evidence="4" type="ORF">SY1_07360</name>
</gene>
<dbReference type="InterPro" id="IPR038495">
    <property type="entry name" value="ATPase_E_C"/>
</dbReference>
<dbReference type="Gene3D" id="3.30.2320.30">
    <property type="entry name" value="ATP synthase, E subunit, C-terminal"/>
    <property type="match status" value="1"/>
</dbReference>
<sequence>MSLADIKAKISTESQAEIQAIESEADEKVRQINQELNAEVKSVKDTYASRFAKEEPEVLRRREIVAGIDANKLDLGVRRRLVDDAFAASLRKLADLPADACLKFASRLLKEAVSSGHEAVVVGKDEKHLNQGWLDGYNAEHGTSLTLSQERLPISGGFVLRDEKIDTNCSWEMLLEDVRPEIESEVVKKLFS</sequence>
<keyword evidence="4" id="KW-0378">Hydrolase</keyword>
<dbReference type="InterPro" id="IPR002842">
    <property type="entry name" value="ATPase_V1_Esu"/>
</dbReference>
<dbReference type="EMBL" id="FP929056">
    <property type="protein sequence ID" value="CBL28070.1"/>
    <property type="molecule type" value="Genomic_DNA"/>
</dbReference>
<evidence type="ECO:0000313" key="5">
    <source>
        <dbReference type="Proteomes" id="UP000008957"/>
    </source>
</evidence>
<keyword evidence="5" id="KW-1185">Reference proteome</keyword>
<evidence type="ECO:0000313" key="4">
    <source>
        <dbReference type="EMBL" id="CBL28070.1"/>
    </source>
</evidence>
<dbReference type="GO" id="GO:0033178">
    <property type="term" value="C:proton-transporting two-sector ATPase complex, catalytic domain"/>
    <property type="evidence" value="ECO:0007669"/>
    <property type="project" value="InterPro"/>
</dbReference>
<dbReference type="SUPFAM" id="SSF160527">
    <property type="entry name" value="V-type ATPase subunit E-like"/>
    <property type="match status" value="1"/>
</dbReference>
<reference evidence="5" key="1">
    <citation type="submission" date="2010-03" db="EMBL/GenBank/DDBJ databases">
        <title>The genome sequence of Synergistetes sp. SGP1.</title>
        <authorList>
            <consortium name="metaHIT consortium -- http://www.metahit.eu/"/>
            <person name="Pajon A."/>
            <person name="Turner K."/>
            <person name="Parkhill J."/>
            <person name="Wade W."/>
            <person name="Vartoukian S."/>
        </authorList>
    </citation>
    <scope>NUCLEOTIDE SEQUENCE [LARGE SCALE GENOMIC DNA]</scope>
    <source>
        <strain evidence="5">SGP1</strain>
    </source>
</reference>
<dbReference type="Proteomes" id="UP000008957">
    <property type="component" value="Chromosome"/>
</dbReference>
<keyword evidence="2" id="KW-0813">Transport</keyword>